<evidence type="ECO:0000256" key="4">
    <source>
        <dbReference type="SAM" id="MobiDB-lite"/>
    </source>
</evidence>
<comment type="caution">
    <text evidence="5">The sequence shown here is derived from an EMBL/GenBank/DDBJ whole genome shotgun (WGS) entry which is preliminary data.</text>
</comment>
<dbReference type="PANTHER" id="PTHR13475">
    <property type="entry name" value="NEUGRIN"/>
    <property type="match status" value="1"/>
</dbReference>
<name>A0AAD9FMR9_PAPLA</name>
<keyword evidence="6" id="KW-1185">Reference proteome</keyword>
<evidence type="ECO:0000256" key="3">
    <source>
        <dbReference type="ARBA" id="ARBA00013566"/>
    </source>
</evidence>
<dbReference type="Proteomes" id="UP001182556">
    <property type="component" value="Unassembled WGS sequence"/>
</dbReference>
<dbReference type="AlphaFoldDB" id="A0AAD9FMR9"/>
<feature type="compositionally biased region" description="Low complexity" evidence="4">
    <location>
        <begin position="90"/>
        <end position="100"/>
    </location>
</feature>
<protein>
    <recommendedName>
        <fullName evidence="3">Required for respiratory growth protein 9, mitochondrial</fullName>
    </recommendedName>
</protein>
<dbReference type="EMBL" id="JAODAN010000011">
    <property type="protein sequence ID" value="KAK1921266.1"/>
    <property type="molecule type" value="Genomic_DNA"/>
</dbReference>
<organism evidence="5 6">
    <name type="scientific">Papiliotrema laurentii</name>
    <name type="common">Cryptococcus laurentii</name>
    <dbReference type="NCBI Taxonomy" id="5418"/>
    <lineage>
        <taxon>Eukaryota</taxon>
        <taxon>Fungi</taxon>
        <taxon>Dikarya</taxon>
        <taxon>Basidiomycota</taxon>
        <taxon>Agaricomycotina</taxon>
        <taxon>Tremellomycetes</taxon>
        <taxon>Tremellales</taxon>
        <taxon>Rhynchogastremaceae</taxon>
        <taxon>Papiliotrema</taxon>
    </lineage>
</organism>
<dbReference type="InterPro" id="IPR010487">
    <property type="entry name" value="NGRN/Rrg9"/>
</dbReference>
<evidence type="ECO:0000256" key="1">
    <source>
        <dbReference type="ARBA" id="ARBA00003548"/>
    </source>
</evidence>
<proteinExistence type="inferred from homology"/>
<feature type="compositionally biased region" description="Basic and acidic residues" evidence="4">
    <location>
        <begin position="132"/>
        <end position="146"/>
    </location>
</feature>
<gene>
    <name evidence="5" type="ORF">DB88DRAFT_475164</name>
</gene>
<feature type="region of interest" description="Disordered" evidence="4">
    <location>
        <begin position="90"/>
        <end position="162"/>
    </location>
</feature>
<evidence type="ECO:0000313" key="6">
    <source>
        <dbReference type="Proteomes" id="UP001182556"/>
    </source>
</evidence>
<dbReference type="GO" id="GO:0005634">
    <property type="term" value="C:nucleus"/>
    <property type="evidence" value="ECO:0007669"/>
    <property type="project" value="TreeGrafter"/>
</dbReference>
<dbReference type="PANTHER" id="PTHR13475:SF3">
    <property type="entry name" value="NEUGRIN"/>
    <property type="match status" value="1"/>
</dbReference>
<dbReference type="Pfam" id="PF12824">
    <property type="entry name" value="MRP-L20"/>
    <property type="match status" value="1"/>
</dbReference>
<evidence type="ECO:0000313" key="5">
    <source>
        <dbReference type="EMBL" id="KAK1921266.1"/>
    </source>
</evidence>
<comment type="similarity">
    <text evidence="2">Belongs to the RRG9 family.</text>
</comment>
<comment type="function">
    <text evidence="1">Required for respiratory activity and maintenance and expression of the mitochondrial genome.</text>
</comment>
<accession>A0AAD9FMR9</accession>
<reference evidence="5" key="1">
    <citation type="submission" date="2023-02" db="EMBL/GenBank/DDBJ databases">
        <title>Identification and recombinant expression of a fungal hydrolase from Papiliotrema laurentii that hydrolyzes apple cutin and clears colloidal polyester polyurethane.</title>
        <authorList>
            <consortium name="DOE Joint Genome Institute"/>
            <person name="Roman V.A."/>
            <person name="Bojanowski C."/>
            <person name="Crable B.R."/>
            <person name="Wagner D.N."/>
            <person name="Hung C.S."/>
            <person name="Nadeau L.J."/>
            <person name="Schratz L."/>
            <person name="Haridas S."/>
            <person name="Pangilinan J."/>
            <person name="Lipzen A."/>
            <person name="Na H."/>
            <person name="Yan M."/>
            <person name="Ng V."/>
            <person name="Grigoriev I.V."/>
            <person name="Spatafora J.W."/>
            <person name="Barlow D."/>
            <person name="Biffinger J."/>
            <person name="Kelley-Loughnane N."/>
            <person name="Varaljay V.A."/>
            <person name="Crookes-Goodson W.J."/>
        </authorList>
    </citation>
    <scope>NUCLEOTIDE SEQUENCE</scope>
    <source>
        <strain evidence="5">5307AH</strain>
    </source>
</reference>
<sequence>MAEPPRKGFYEQYGSHDGYGLRNKARYRVNDEGKLETWQGAGGDWRKALGLHRPMFKPGQRVEVPGFKHRESLKMDRLRASRTLRVGRATSPTTPAIAPPFKTGSTNLERSLPPHLSIGGPGVRRYSTVPDRIPDHRRQLDEDSRTPRVSAQESGIDSRPWRPTKKLTYSAMAGLRELHSADPVQFNKQYLARKFGISFEAVSRILRSKWREKGKKSAEAQVAKQDTPAEKSIQGTKWDRTPETSQQSPAHVIANIRK</sequence>
<feature type="region of interest" description="Disordered" evidence="4">
    <location>
        <begin position="211"/>
        <end position="258"/>
    </location>
</feature>
<evidence type="ECO:0000256" key="2">
    <source>
        <dbReference type="ARBA" id="ARBA00010895"/>
    </source>
</evidence>